<name>U5MWS0_CLOSA</name>
<dbReference type="Pfam" id="PF12730">
    <property type="entry name" value="ABC2_membrane_4"/>
    <property type="match status" value="1"/>
</dbReference>
<feature type="transmembrane region" description="Helical" evidence="1">
    <location>
        <begin position="109"/>
        <end position="134"/>
    </location>
</feature>
<dbReference type="EMBL" id="CP006721">
    <property type="protein sequence ID" value="AGX45040.1"/>
    <property type="molecule type" value="Genomic_DNA"/>
</dbReference>
<feature type="transmembrane region" description="Helical" evidence="1">
    <location>
        <begin position="16"/>
        <end position="34"/>
    </location>
</feature>
<evidence type="ECO:0000313" key="2">
    <source>
        <dbReference type="EMBL" id="AGX45040.1"/>
    </source>
</evidence>
<dbReference type="RefSeq" id="WP_022749696.1">
    <property type="nucleotide sequence ID" value="NC_022571.1"/>
</dbReference>
<keyword evidence="1" id="KW-0812">Transmembrane</keyword>
<dbReference type="PATRIC" id="fig|1345695.10.peg.1966"/>
<proteinExistence type="predicted"/>
<keyword evidence="1" id="KW-1133">Transmembrane helix</keyword>
<dbReference type="eggNOG" id="COG1277">
    <property type="taxonomic scope" value="Bacteria"/>
</dbReference>
<reference evidence="2 3" key="1">
    <citation type="journal article" date="2013" name="Genome Announc.">
        <title>Complete Genome Sequence of the Solvent Producer Clostridium saccharobutylicum NCP262 (DSM 13864).</title>
        <authorList>
            <person name="Poehlein A."/>
            <person name="Hartwich K."/>
            <person name="Krabben P."/>
            <person name="Ehrenreich A."/>
            <person name="Liebl W."/>
            <person name="Durre P."/>
            <person name="Gottschalk G."/>
            <person name="Daniel R."/>
        </authorList>
    </citation>
    <scope>NUCLEOTIDE SEQUENCE [LARGE SCALE GENOMIC DNA]</scope>
    <source>
        <strain evidence="2">DSM 13864</strain>
    </source>
</reference>
<organism evidence="2 3">
    <name type="scientific">Clostridium saccharobutylicum DSM 13864</name>
    <dbReference type="NCBI Taxonomy" id="1345695"/>
    <lineage>
        <taxon>Bacteria</taxon>
        <taxon>Bacillati</taxon>
        <taxon>Bacillota</taxon>
        <taxon>Clostridia</taxon>
        <taxon>Eubacteriales</taxon>
        <taxon>Clostridiaceae</taxon>
        <taxon>Clostridium</taxon>
    </lineage>
</organism>
<dbReference type="HOGENOM" id="CLU_092729_0_0_9"/>
<feature type="transmembrane region" description="Helical" evidence="1">
    <location>
        <begin position="220"/>
        <end position="243"/>
    </location>
</feature>
<protein>
    <submittedName>
        <fullName evidence="2">ABC transporter permease</fullName>
    </submittedName>
</protein>
<keyword evidence="1" id="KW-0472">Membrane</keyword>
<evidence type="ECO:0000313" key="3">
    <source>
        <dbReference type="Proteomes" id="UP000017118"/>
    </source>
</evidence>
<dbReference type="OrthoDB" id="4336274at2"/>
<dbReference type="KEGG" id="csb:CLSA_c40800"/>
<dbReference type="PANTHER" id="PTHR37305:SF1">
    <property type="entry name" value="MEMBRANE PROTEIN"/>
    <property type="match status" value="1"/>
</dbReference>
<feature type="transmembrane region" description="Helical" evidence="1">
    <location>
        <begin position="63"/>
        <end position="81"/>
    </location>
</feature>
<dbReference type="GeneID" id="55476371"/>
<feature type="transmembrane region" description="Helical" evidence="1">
    <location>
        <begin position="178"/>
        <end position="200"/>
    </location>
</feature>
<dbReference type="AlphaFoldDB" id="U5MWS0"/>
<sequence>MFNIIYSEFIKLKKSYILIIALISAILMPGIQIIRDIENDYAIIPLNDRGRFFQRDVVDIDRMSILMIYIIIFCLISAYVFSREYTDKTANILYTYPIRKGKIFVGKFITIYMIIIFVYLIQIIITYLGLYIVWGKLPPIQFIIKDIKVNIYSMLLQFLLLPISVLIANLTKNIIFSIIYGLLATIIVGLLLGSGANIYSQFCPLTLPALPFYYYHNGDPIDFVITIGSAIITFVLFMFLCIYQYRKADIE</sequence>
<accession>U5MWS0</accession>
<keyword evidence="3" id="KW-1185">Reference proteome</keyword>
<dbReference type="PANTHER" id="PTHR37305">
    <property type="entry name" value="INTEGRAL MEMBRANE PROTEIN-RELATED"/>
    <property type="match status" value="1"/>
</dbReference>
<gene>
    <name evidence="2" type="ORF">CLSA_c40800</name>
</gene>
<dbReference type="Proteomes" id="UP000017118">
    <property type="component" value="Chromosome"/>
</dbReference>
<evidence type="ECO:0000256" key="1">
    <source>
        <dbReference type="SAM" id="Phobius"/>
    </source>
</evidence>
<feature type="transmembrane region" description="Helical" evidence="1">
    <location>
        <begin position="154"/>
        <end position="171"/>
    </location>
</feature>